<comment type="similarity">
    <text evidence="2 14">Belongs to the ING family.</text>
</comment>
<evidence type="ECO:0000313" key="18">
    <source>
        <dbReference type="Proteomes" id="UP000007110"/>
    </source>
</evidence>
<reference evidence="18" key="1">
    <citation type="submission" date="2015-02" db="EMBL/GenBank/DDBJ databases">
        <title>Genome sequencing for Strongylocentrotus purpuratus.</title>
        <authorList>
            <person name="Murali S."/>
            <person name="Liu Y."/>
            <person name="Vee V."/>
            <person name="English A."/>
            <person name="Wang M."/>
            <person name="Skinner E."/>
            <person name="Han Y."/>
            <person name="Muzny D.M."/>
            <person name="Worley K.C."/>
            <person name="Gibbs R.A."/>
        </authorList>
    </citation>
    <scope>NUCLEOTIDE SEQUENCE</scope>
</reference>
<feature type="binding site" evidence="12">
    <location>
        <position position="385"/>
    </location>
    <ligand>
        <name>Zn(2+)</name>
        <dbReference type="ChEBI" id="CHEBI:29105"/>
        <label>1</label>
    </ligand>
</feature>
<evidence type="ECO:0000256" key="1">
    <source>
        <dbReference type="ARBA" id="ARBA00004123"/>
    </source>
</evidence>
<feature type="site" description="Histone H3K4me3 binding" evidence="11">
    <location>
        <position position="357"/>
    </location>
</feature>
<feature type="compositionally biased region" description="Low complexity" evidence="15">
    <location>
        <begin position="174"/>
        <end position="193"/>
    </location>
</feature>
<dbReference type="Proteomes" id="UP000007110">
    <property type="component" value="Unassembled WGS sequence"/>
</dbReference>
<comment type="function">
    <text evidence="14">Component of an histone acetyltransferase complex.</text>
</comment>
<dbReference type="PANTHER" id="PTHR10333:SF103">
    <property type="entry name" value="INHIBITOR OF GROWTH PROTEIN 3"/>
    <property type="match status" value="1"/>
</dbReference>
<dbReference type="InterPro" id="IPR024610">
    <property type="entry name" value="ING_N_histone-binding"/>
</dbReference>
<dbReference type="PROSITE" id="PS01359">
    <property type="entry name" value="ZF_PHD_1"/>
    <property type="match status" value="1"/>
</dbReference>
<evidence type="ECO:0000256" key="3">
    <source>
        <dbReference type="ARBA" id="ARBA00022604"/>
    </source>
</evidence>
<evidence type="ECO:0000256" key="4">
    <source>
        <dbReference type="ARBA" id="ARBA00022723"/>
    </source>
</evidence>
<dbReference type="InterPro" id="IPR019786">
    <property type="entry name" value="Zinc_finger_PHD-type_CS"/>
</dbReference>
<evidence type="ECO:0000256" key="10">
    <source>
        <dbReference type="ARBA" id="ARBA00023242"/>
    </source>
</evidence>
<evidence type="ECO:0000256" key="15">
    <source>
        <dbReference type="SAM" id="MobiDB-lite"/>
    </source>
</evidence>
<dbReference type="InterPro" id="IPR042020">
    <property type="entry name" value="ING3_PHD"/>
</dbReference>
<keyword evidence="8" id="KW-0805">Transcription regulation</keyword>
<feature type="binding site" evidence="12">
    <location>
        <position position="360"/>
    </location>
    <ligand>
        <name>Zn(2+)</name>
        <dbReference type="ChEBI" id="CHEBI:29105"/>
        <label>1</label>
    </ligand>
</feature>
<comment type="subunit">
    <text evidence="14">Component of an histone acetyltransferase complex. Interacts with H3K4me3 and to a lesser extent with H3K4me2.</text>
</comment>
<dbReference type="CTD" id="54556"/>
<evidence type="ECO:0000256" key="7">
    <source>
        <dbReference type="ARBA" id="ARBA00022853"/>
    </source>
</evidence>
<proteinExistence type="inferred from homology"/>
<dbReference type="GO" id="GO:0006325">
    <property type="term" value="P:chromatin organization"/>
    <property type="evidence" value="ECO:0007669"/>
    <property type="project" value="UniProtKB-KW"/>
</dbReference>
<feature type="binding site" evidence="12">
    <location>
        <position position="371"/>
    </location>
    <ligand>
        <name>Zn(2+)</name>
        <dbReference type="ChEBI" id="CHEBI:29105"/>
        <label>2</label>
    </ligand>
</feature>
<feature type="site" description="Histone H3K4me3 binding" evidence="11">
    <location>
        <position position="368"/>
    </location>
</feature>
<dbReference type="GO" id="GO:0005634">
    <property type="term" value="C:nucleus"/>
    <property type="evidence" value="ECO:0007669"/>
    <property type="project" value="UniProtKB-SubCell"/>
</dbReference>
<dbReference type="InterPro" id="IPR011011">
    <property type="entry name" value="Znf_FYVE_PHD"/>
</dbReference>
<evidence type="ECO:0000256" key="2">
    <source>
        <dbReference type="ARBA" id="ARBA00010210"/>
    </source>
</evidence>
<dbReference type="PROSITE" id="PS50016">
    <property type="entry name" value="ZF_PHD_2"/>
    <property type="match status" value="1"/>
</dbReference>
<dbReference type="Gene3D" id="6.10.140.1740">
    <property type="match status" value="1"/>
</dbReference>
<dbReference type="RefSeq" id="XP_030856421.1">
    <property type="nucleotide sequence ID" value="XM_031000561.1"/>
</dbReference>
<feature type="site" description="Histone H3K4me3 binding" evidence="11">
    <location>
        <position position="372"/>
    </location>
</feature>
<dbReference type="InterPro" id="IPR013083">
    <property type="entry name" value="Znf_RING/FYVE/PHD"/>
</dbReference>
<keyword evidence="7 14" id="KW-0156">Chromatin regulator</keyword>
<dbReference type="FunCoup" id="A0A7M7T609">
    <property type="interactions" value="1342"/>
</dbReference>
<keyword evidence="6 12" id="KW-0862">Zinc</keyword>
<dbReference type="GO" id="GO:0008270">
    <property type="term" value="F:zinc ion binding"/>
    <property type="evidence" value="ECO:0007669"/>
    <property type="project" value="UniProtKB-KW"/>
</dbReference>
<feature type="region of interest" description="Disordered" evidence="15">
    <location>
        <begin position="172"/>
        <end position="203"/>
    </location>
</feature>
<evidence type="ECO:0000256" key="11">
    <source>
        <dbReference type="PIRSR" id="PIRSR628651-50"/>
    </source>
</evidence>
<feature type="site" description="Histone H3K4me3 binding" evidence="11">
    <location>
        <position position="380"/>
    </location>
</feature>
<keyword evidence="4 12" id="KW-0479">Metal-binding</keyword>
<evidence type="ECO:0000256" key="13">
    <source>
        <dbReference type="PROSITE-ProRule" id="PRU00146"/>
    </source>
</evidence>
<dbReference type="FunFam" id="3.30.40.10:FF:000103">
    <property type="entry name" value="Inhibitor of growth protein"/>
    <property type="match status" value="1"/>
</dbReference>
<feature type="binding site" evidence="12">
    <location>
        <position position="382"/>
    </location>
    <ligand>
        <name>Zn(2+)</name>
        <dbReference type="ChEBI" id="CHEBI:29105"/>
        <label>1</label>
    </ligand>
</feature>
<dbReference type="PANTHER" id="PTHR10333">
    <property type="entry name" value="INHIBITOR OF GROWTH PROTEIN"/>
    <property type="match status" value="1"/>
</dbReference>
<dbReference type="Pfam" id="PF12998">
    <property type="entry name" value="ING"/>
    <property type="match status" value="1"/>
</dbReference>
<name>A0A7M7T609_STRPU</name>
<dbReference type="CDD" id="cd16858">
    <property type="entry name" value="ING_ING3_Yng2p"/>
    <property type="match status" value="1"/>
</dbReference>
<reference evidence="17" key="2">
    <citation type="submission" date="2021-01" db="UniProtKB">
        <authorList>
            <consortium name="EnsemblMetazoa"/>
        </authorList>
    </citation>
    <scope>IDENTIFICATION</scope>
</reference>
<keyword evidence="9" id="KW-0804">Transcription</keyword>
<evidence type="ECO:0000256" key="8">
    <source>
        <dbReference type="ARBA" id="ARBA00023015"/>
    </source>
</evidence>
<dbReference type="OrthoDB" id="5411773at2759"/>
<dbReference type="SMART" id="SM00249">
    <property type="entry name" value="PHD"/>
    <property type="match status" value="1"/>
</dbReference>
<feature type="binding site" evidence="12">
    <location>
        <position position="398"/>
    </location>
    <ligand>
        <name>Zn(2+)</name>
        <dbReference type="ChEBI" id="CHEBI:29105"/>
        <label>2</label>
    </ligand>
</feature>
<feature type="binding site" evidence="12">
    <location>
        <position position="401"/>
    </location>
    <ligand>
        <name>Zn(2+)</name>
        <dbReference type="ChEBI" id="CHEBI:29105"/>
        <label>2</label>
    </ligand>
</feature>
<dbReference type="GO" id="GO:0035267">
    <property type="term" value="C:NuA4 histone acetyltransferase complex"/>
    <property type="evidence" value="ECO:0000318"/>
    <property type="project" value="GO_Central"/>
</dbReference>
<keyword evidence="18" id="KW-1185">Reference proteome</keyword>
<evidence type="ECO:0000256" key="6">
    <source>
        <dbReference type="ARBA" id="ARBA00022833"/>
    </source>
</evidence>
<feature type="domain" description="PHD-type" evidence="16">
    <location>
        <begin position="355"/>
        <end position="404"/>
    </location>
</feature>
<dbReference type="InterPro" id="IPR001965">
    <property type="entry name" value="Znf_PHD"/>
</dbReference>
<dbReference type="SUPFAM" id="SSF57903">
    <property type="entry name" value="FYVE/PHD zinc finger"/>
    <property type="match status" value="1"/>
</dbReference>
<dbReference type="CDD" id="cd15585">
    <property type="entry name" value="PHD_ING3"/>
    <property type="match status" value="1"/>
</dbReference>
<dbReference type="SMART" id="SM01408">
    <property type="entry name" value="ING"/>
    <property type="match status" value="1"/>
</dbReference>
<organism evidence="17 18">
    <name type="scientific">Strongylocentrotus purpuratus</name>
    <name type="common">Purple sea urchin</name>
    <dbReference type="NCBI Taxonomy" id="7668"/>
    <lineage>
        <taxon>Eukaryota</taxon>
        <taxon>Metazoa</taxon>
        <taxon>Echinodermata</taxon>
        <taxon>Eleutherozoa</taxon>
        <taxon>Echinozoa</taxon>
        <taxon>Echinoidea</taxon>
        <taxon>Euechinoidea</taxon>
        <taxon>Echinacea</taxon>
        <taxon>Camarodonta</taxon>
        <taxon>Echinidea</taxon>
        <taxon>Strongylocentrotidae</taxon>
        <taxon>Strongylocentrotus</taxon>
    </lineage>
</organism>
<feature type="binding site" evidence="12">
    <location>
        <position position="358"/>
    </location>
    <ligand>
        <name>Zn(2+)</name>
        <dbReference type="ChEBI" id="CHEBI:29105"/>
        <label>1</label>
    </ligand>
</feature>
<keyword evidence="10 14" id="KW-0539">Nucleus</keyword>
<dbReference type="EnsemblMetazoa" id="XM_031000561">
    <property type="protein sequence ID" value="XP_030856421"/>
    <property type="gene ID" value="LOC584196"/>
</dbReference>
<dbReference type="InterPro" id="IPR019787">
    <property type="entry name" value="Znf_PHD-finger"/>
</dbReference>
<evidence type="ECO:0000259" key="16">
    <source>
        <dbReference type="PROSITE" id="PS50016"/>
    </source>
</evidence>
<protein>
    <recommendedName>
        <fullName evidence="14">Inhibitor of growth protein</fullName>
    </recommendedName>
</protein>
<feature type="binding site" evidence="12">
    <location>
        <position position="376"/>
    </location>
    <ligand>
        <name>Zn(2+)</name>
        <dbReference type="ChEBI" id="CHEBI:29105"/>
        <label>2</label>
    </ligand>
</feature>
<dbReference type="OMA" id="YEWFHWK"/>
<evidence type="ECO:0000256" key="12">
    <source>
        <dbReference type="PIRSR" id="PIRSR628651-51"/>
    </source>
</evidence>
<evidence type="ECO:0000256" key="9">
    <source>
        <dbReference type="ARBA" id="ARBA00023163"/>
    </source>
</evidence>
<evidence type="ECO:0000313" key="17">
    <source>
        <dbReference type="EnsemblMetazoa" id="XP_030856421"/>
    </source>
</evidence>
<dbReference type="AlphaFoldDB" id="A0A7M7T609"/>
<feature type="region of interest" description="Disordered" evidence="15">
    <location>
        <begin position="124"/>
        <end position="152"/>
    </location>
</feature>
<dbReference type="InterPro" id="IPR028651">
    <property type="entry name" value="ING_fam"/>
</dbReference>
<accession>A0A7M7T609</accession>
<keyword evidence="5 13" id="KW-0863">Zinc-finger</keyword>
<dbReference type="Gene3D" id="3.30.40.10">
    <property type="entry name" value="Zinc/RING finger domain, C3HC4 (zinc finger)"/>
    <property type="match status" value="1"/>
</dbReference>
<comment type="domain">
    <text evidence="14">The PHD-type zinc finger mediates the binding to H3K4me3.</text>
</comment>
<feature type="region of interest" description="Disordered" evidence="15">
    <location>
        <begin position="262"/>
        <end position="324"/>
    </location>
</feature>
<comment type="subcellular location">
    <subcellularLocation>
        <location evidence="1 14">Nucleus</location>
    </subcellularLocation>
</comment>
<sequence>MLYLEDYLEMIEQLPIELKERFTEMREMDLQIENSVDTIEEKVKKFFEAAKKLKTESKQQQYDTLRKEYYKLLDSADEKVQIANQVYDTVERYLRKLDQEVSRFKMELEADHAGITEVLERRSLELDSSQPMKSGSAKSDKRKVSHDNHVDKRVNADKILSTLATNAVQDIAPSRSSSLSSNSNSLVNSRESSGNSQPSLPYSLDNVGSSSAIAMAAAQAVSNTLHMQQGRRTASLKASYEAIKSGGYSGLGTLGRDFTYGNTSTSDGVPSSSSSSTKSSRHRNKKRKKGSSSLDLHKSSSSSTSQQQQQQTQQQTQLQQQQQGVELTPLTEPLTEQPAEDTTTTYDWTFDPNEPRYCLCNQVSYGEMVGCDNPKCPIEWFHYGCVGITNPPKGKWFCPQCASAMKRREKKDTPSSSSSSSSHKQK</sequence>
<dbReference type="GeneID" id="584196"/>
<evidence type="ECO:0000256" key="5">
    <source>
        <dbReference type="ARBA" id="ARBA00022771"/>
    </source>
</evidence>
<keyword evidence="3" id="KW-0341">Growth regulation</keyword>
<dbReference type="InParanoid" id="A0A7M7T609"/>
<feature type="compositionally biased region" description="Basic residues" evidence="15">
    <location>
        <begin position="279"/>
        <end position="290"/>
    </location>
</feature>
<feature type="compositionally biased region" description="Polar residues" evidence="15">
    <location>
        <begin position="126"/>
        <end position="137"/>
    </location>
</feature>
<dbReference type="KEGG" id="spu:584196"/>
<feature type="compositionally biased region" description="Low complexity" evidence="15">
    <location>
        <begin position="299"/>
        <end position="323"/>
    </location>
</feature>
<evidence type="ECO:0000256" key="14">
    <source>
        <dbReference type="RuleBase" id="RU361213"/>
    </source>
</evidence>